<evidence type="ECO:0000259" key="2">
    <source>
        <dbReference type="SMART" id="SM00458"/>
    </source>
</evidence>
<evidence type="ECO:0000256" key="1">
    <source>
        <dbReference type="SAM" id="MobiDB-lite"/>
    </source>
</evidence>
<dbReference type="SMART" id="SM00458">
    <property type="entry name" value="RICIN"/>
    <property type="match status" value="2"/>
</dbReference>
<feature type="domain" description="Ricin B lectin" evidence="2">
    <location>
        <begin position="112"/>
        <end position="246"/>
    </location>
</feature>
<dbReference type="PROSITE" id="PS50231">
    <property type="entry name" value="RICIN_B_LECTIN"/>
    <property type="match status" value="2"/>
</dbReference>
<evidence type="ECO:0000313" key="4">
    <source>
        <dbReference type="Proteomes" id="UP000246114"/>
    </source>
</evidence>
<dbReference type="InterPro" id="IPR000772">
    <property type="entry name" value="Ricin_B_lectin"/>
</dbReference>
<dbReference type="CDD" id="cd00161">
    <property type="entry name" value="beta-trefoil_Ricin-like"/>
    <property type="match status" value="2"/>
</dbReference>
<comment type="caution">
    <text evidence="3">The sequence shown here is derived from an EMBL/GenBank/DDBJ whole genome shotgun (WGS) entry which is preliminary data.</text>
</comment>
<feature type="region of interest" description="Disordered" evidence="1">
    <location>
        <begin position="1"/>
        <end position="88"/>
    </location>
</feature>
<dbReference type="Pfam" id="PF14200">
    <property type="entry name" value="RicinB_lectin_2"/>
    <property type="match status" value="2"/>
</dbReference>
<dbReference type="AlphaFoldDB" id="A0A316M7T0"/>
<dbReference type="Proteomes" id="UP000246114">
    <property type="component" value="Unassembled WGS sequence"/>
</dbReference>
<feature type="domain" description="Ricin B lectin" evidence="2">
    <location>
        <begin position="267"/>
        <end position="392"/>
    </location>
</feature>
<sequence length="403" mass="42252">MTTFSQTVRKQRSLMGSESATPGLQNDGAGDTGSANGQNTQTPSGSGQTNDQQGGAAKDDATTTQQDSRDTAKESQPGSTDAKKSDATAAASESMDAFAAANKDVLTDGQYTFAYALSGHWLIDIENGSVNKDARVQTYADNFTLAQRWNITHDAKGYLVITGAQSGKALDIASGNKKPGGKVQQWDSNGSLAQRWIAVNDGDGIALHSALDKNLVLDIPGSSNRNKVFLQTRTANGTAARRWASTNETTEMNDFAAANRGALKDGECGLASALNGNKLLDVANGSVAAGANVQLYSNNRSSAQRWKVTHDANGFVTFTSVKSGKALDVYSGTRGNGVNVQQWSSNGSMAQKWIATPTKDANGYVIHSAMNKNGSSGVCVGGDCWLSLLVIGVRGVGGRVRRI</sequence>
<proteinExistence type="predicted"/>
<feature type="compositionally biased region" description="Basic and acidic residues" evidence="1">
    <location>
        <begin position="57"/>
        <end position="73"/>
    </location>
</feature>
<feature type="compositionally biased region" description="Polar residues" evidence="1">
    <location>
        <begin position="1"/>
        <end position="24"/>
    </location>
</feature>
<dbReference type="InterPro" id="IPR035992">
    <property type="entry name" value="Ricin_B-like_lectins"/>
</dbReference>
<dbReference type="Gene3D" id="2.80.10.50">
    <property type="match status" value="3"/>
</dbReference>
<dbReference type="SUPFAM" id="SSF50370">
    <property type="entry name" value="Ricin B-like lectins"/>
    <property type="match status" value="2"/>
</dbReference>
<protein>
    <recommendedName>
        <fullName evidence="2">Ricin B lectin domain-containing protein</fullName>
    </recommendedName>
</protein>
<organism evidence="3 4">
    <name type="scientific">Clostridium cadaveris</name>
    <dbReference type="NCBI Taxonomy" id="1529"/>
    <lineage>
        <taxon>Bacteria</taxon>
        <taxon>Bacillati</taxon>
        <taxon>Bacillota</taxon>
        <taxon>Clostridia</taxon>
        <taxon>Eubacteriales</taxon>
        <taxon>Clostridiaceae</taxon>
        <taxon>Clostridium</taxon>
    </lineage>
</organism>
<gene>
    <name evidence="3" type="ORF">DBY38_06690</name>
</gene>
<dbReference type="EMBL" id="QAMZ01000033">
    <property type="protein sequence ID" value="PWL53718.1"/>
    <property type="molecule type" value="Genomic_DNA"/>
</dbReference>
<name>A0A316M7T0_9CLOT</name>
<accession>A0A316M7T0</accession>
<reference evidence="3 4" key="1">
    <citation type="submission" date="2018-03" db="EMBL/GenBank/DDBJ databases">
        <title>The uncultured portion of the human microbiome is neutrally assembled.</title>
        <authorList>
            <person name="Jeraldo P."/>
            <person name="Boardman L."/>
            <person name="White B.A."/>
            <person name="Nelson H."/>
            <person name="Goldenfeld N."/>
            <person name="Chia N."/>
        </authorList>
    </citation>
    <scope>NUCLEOTIDE SEQUENCE [LARGE SCALE GENOMIC DNA]</scope>
    <source>
        <strain evidence="3">CIM:MAG 903</strain>
    </source>
</reference>
<feature type="compositionally biased region" description="Polar residues" evidence="1">
    <location>
        <begin position="33"/>
        <end position="53"/>
    </location>
</feature>
<evidence type="ECO:0000313" key="3">
    <source>
        <dbReference type="EMBL" id="PWL53718.1"/>
    </source>
</evidence>